<protein>
    <submittedName>
        <fullName evidence="6">Multicopper oxidase mco</fullName>
        <ecNumber evidence="6">1.-.-.-</ecNumber>
    </submittedName>
</protein>
<dbReference type="EC" id="1.-.-.-" evidence="6"/>
<dbReference type="InterPro" id="IPR008972">
    <property type="entry name" value="Cupredoxin"/>
</dbReference>
<proteinExistence type="predicted"/>
<evidence type="ECO:0000313" key="7">
    <source>
        <dbReference type="Proteomes" id="UP000373449"/>
    </source>
</evidence>
<dbReference type="InterPro" id="IPR045087">
    <property type="entry name" value="Cu-oxidase_fam"/>
</dbReference>
<evidence type="ECO:0000256" key="1">
    <source>
        <dbReference type="ARBA" id="ARBA00022723"/>
    </source>
</evidence>
<dbReference type="Pfam" id="PF07731">
    <property type="entry name" value="Cu-oxidase_2"/>
    <property type="match status" value="1"/>
</dbReference>
<dbReference type="Pfam" id="PF07732">
    <property type="entry name" value="Cu-oxidase_3"/>
    <property type="match status" value="1"/>
</dbReference>
<evidence type="ECO:0000259" key="5">
    <source>
        <dbReference type="Pfam" id="PF07732"/>
    </source>
</evidence>
<gene>
    <name evidence="6" type="primary">mco</name>
    <name evidence="6" type="ORF">NCTC12282_02669</name>
</gene>
<dbReference type="GO" id="GO:0005507">
    <property type="term" value="F:copper ion binding"/>
    <property type="evidence" value="ECO:0007669"/>
    <property type="project" value="InterPro"/>
</dbReference>
<dbReference type="InterPro" id="IPR011707">
    <property type="entry name" value="Cu-oxidase-like_N"/>
</dbReference>
<dbReference type="EMBL" id="CAADJA010000002">
    <property type="protein sequence ID" value="VFS47730.1"/>
    <property type="molecule type" value="Genomic_DNA"/>
</dbReference>
<dbReference type="PANTHER" id="PTHR11709">
    <property type="entry name" value="MULTI-COPPER OXIDASE"/>
    <property type="match status" value="1"/>
</dbReference>
<dbReference type="AlphaFoldDB" id="A0A484ZGW2"/>
<keyword evidence="1" id="KW-0479">Metal-binding</keyword>
<dbReference type="GO" id="GO:0016491">
    <property type="term" value="F:oxidoreductase activity"/>
    <property type="evidence" value="ECO:0007669"/>
    <property type="project" value="UniProtKB-KW"/>
</dbReference>
<evidence type="ECO:0000256" key="2">
    <source>
        <dbReference type="ARBA" id="ARBA00023002"/>
    </source>
</evidence>
<keyword evidence="2 6" id="KW-0560">Oxidoreductase</keyword>
<accession>A0A484ZGW2</accession>
<dbReference type="CDD" id="cd13881">
    <property type="entry name" value="CuRO_2_McoC_like"/>
    <property type="match status" value="1"/>
</dbReference>
<dbReference type="InterPro" id="IPR002355">
    <property type="entry name" value="Cu_oxidase_Cu_BS"/>
</dbReference>
<dbReference type="PROSITE" id="PS00080">
    <property type="entry name" value="MULTICOPPER_OXIDASE2"/>
    <property type="match status" value="1"/>
</dbReference>
<dbReference type="InterPro" id="IPR011706">
    <property type="entry name" value="Cu-oxidase_C"/>
</dbReference>
<evidence type="ECO:0000256" key="3">
    <source>
        <dbReference type="SAM" id="MobiDB-lite"/>
    </source>
</evidence>
<feature type="region of interest" description="Disordered" evidence="3">
    <location>
        <begin position="70"/>
        <end position="96"/>
    </location>
</feature>
<reference evidence="6 7" key="1">
    <citation type="submission" date="2019-03" db="EMBL/GenBank/DDBJ databases">
        <authorList>
            <consortium name="Pathogen Informatics"/>
        </authorList>
    </citation>
    <scope>NUCLEOTIDE SEQUENCE [LARGE SCALE GENOMIC DNA]</scope>
    <source>
        <strain evidence="6 7">NCTC12282</strain>
    </source>
</reference>
<name>A0A484ZGW2_9GAMM</name>
<evidence type="ECO:0000259" key="4">
    <source>
        <dbReference type="Pfam" id="PF07731"/>
    </source>
</evidence>
<dbReference type="Proteomes" id="UP000373449">
    <property type="component" value="Unassembled WGS sequence"/>
</dbReference>
<dbReference type="PANTHER" id="PTHR11709:SF2">
    <property type="entry name" value="MULTICOPPER OXIDASE LPR1"/>
    <property type="match status" value="1"/>
</dbReference>
<sequence>MEMANAQASGIKPDREKGIIMNRRIFLTKLAAAIGTLSITNVMAQPHQMGNMPMSGHGMKGMNMSGQNMGHMSSSGGNLLPESALPKNLPLPELQSLGNTSSRPGYFFSFLEAKPVTLQLTPEVSTEFWAYNDQIPGPAIEVFEGDTVQITLKNSLPQPTTIHWHGLPVPPDQDGNPQDEVLPGASHTYRFTLPEGSAGTYWYHPHGHETVAEQAFRGLAGVFIVKPKRDPLADIPVQNWLMSDLKLAADGQIAPNSMMDWMNGREGQFVLINGAHQPQITINTATRARLWNACSGRYLNLALSDADIYLIGTDGGRLEQPHKLTSLLLTPGERAEILIVPKKSTQVSLKALAYDRGKMGRHAPEVTRDLASVVMTSAALPTLPEKLTTLPQLGEATATKTLEYTETMAMGNGQHGMNFLINGKKHDMNRIDLTSKVGEVEEWEIFNNSHMDHNFHLHGTQFTVVNYQLDGRTRAPDYIGHKDTINLRPYERVRIKMVQNHKGLRMYHCHILEHETLGMMGQLNVV</sequence>
<feature type="domain" description="Plastocyanin-like" evidence="4">
    <location>
        <begin position="412"/>
        <end position="525"/>
    </location>
</feature>
<feature type="domain" description="Plastocyanin-like" evidence="5">
    <location>
        <begin position="117"/>
        <end position="229"/>
    </location>
</feature>
<evidence type="ECO:0000313" key="6">
    <source>
        <dbReference type="EMBL" id="VFS47730.1"/>
    </source>
</evidence>
<dbReference type="GO" id="GO:0030288">
    <property type="term" value="C:outer membrane-bounded periplasmic space"/>
    <property type="evidence" value="ECO:0007669"/>
    <property type="project" value="TreeGrafter"/>
</dbReference>
<dbReference type="SUPFAM" id="SSF49503">
    <property type="entry name" value="Cupredoxins"/>
    <property type="match status" value="3"/>
</dbReference>
<dbReference type="Gene3D" id="2.60.40.420">
    <property type="entry name" value="Cupredoxins - blue copper proteins"/>
    <property type="match status" value="3"/>
</dbReference>
<organism evidence="6 7">
    <name type="scientific">Budvicia aquatica</name>
    <dbReference type="NCBI Taxonomy" id="82979"/>
    <lineage>
        <taxon>Bacteria</taxon>
        <taxon>Pseudomonadati</taxon>
        <taxon>Pseudomonadota</taxon>
        <taxon>Gammaproteobacteria</taxon>
        <taxon>Enterobacterales</taxon>
        <taxon>Budviciaceae</taxon>
        <taxon>Budvicia</taxon>
    </lineage>
</organism>